<gene>
    <name evidence="2" type="ORF">DQQ01_13305</name>
</gene>
<dbReference type="PANTHER" id="PTHR43404">
    <property type="entry name" value="LIPOPOLYSACCHARIDE CHOLINEPHOSPHOTRANSFERASE LICD"/>
    <property type="match status" value="1"/>
</dbReference>
<dbReference type="InterPro" id="IPR007074">
    <property type="entry name" value="LicD/FKTN/FKRP_NTP_transf"/>
</dbReference>
<accession>A0A2Z4UD94</accession>
<dbReference type="EMBL" id="CP030280">
    <property type="protein sequence ID" value="AWY98956.1"/>
    <property type="molecule type" value="Genomic_DNA"/>
</dbReference>
<dbReference type="Pfam" id="PF04991">
    <property type="entry name" value="LicD"/>
    <property type="match status" value="1"/>
</dbReference>
<protein>
    <submittedName>
        <fullName evidence="2">LicD family protein</fullName>
    </submittedName>
</protein>
<dbReference type="Proteomes" id="UP000250003">
    <property type="component" value="Chromosome"/>
</dbReference>
<dbReference type="PANTHER" id="PTHR43404:SF2">
    <property type="entry name" value="LIPOPOLYSACCHARIDE CHOLINEPHOSPHOTRANSFERASE LICD"/>
    <property type="match status" value="1"/>
</dbReference>
<proteinExistence type="predicted"/>
<organism evidence="2 3">
    <name type="scientific">Blautia argi</name>
    <dbReference type="NCBI Taxonomy" id="1912897"/>
    <lineage>
        <taxon>Bacteria</taxon>
        <taxon>Bacillati</taxon>
        <taxon>Bacillota</taxon>
        <taxon>Clostridia</taxon>
        <taxon>Lachnospirales</taxon>
        <taxon>Lachnospiraceae</taxon>
        <taxon>Blautia</taxon>
    </lineage>
</organism>
<feature type="domain" description="LicD/FKTN/FKRP nucleotidyltransferase" evidence="1">
    <location>
        <begin position="33"/>
        <end position="263"/>
    </location>
</feature>
<dbReference type="GO" id="GO:0009100">
    <property type="term" value="P:glycoprotein metabolic process"/>
    <property type="evidence" value="ECO:0007669"/>
    <property type="project" value="UniProtKB-ARBA"/>
</dbReference>
<dbReference type="KEGG" id="blau:DQQ01_13305"/>
<reference evidence="3" key="1">
    <citation type="submission" date="2018-06" db="EMBL/GenBank/DDBJ databases">
        <title>Description of Blautia argi sp. nov., a new anaerobic isolated from dog feces.</title>
        <authorList>
            <person name="Chang Y.-H."/>
            <person name="Paek J."/>
            <person name="Shin Y."/>
        </authorList>
    </citation>
    <scope>NUCLEOTIDE SEQUENCE [LARGE SCALE GENOMIC DNA]</scope>
    <source>
        <strain evidence="3">KCTC 15426</strain>
    </source>
</reference>
<evidence type="ECO:0000259" key="1">
    <source>
        <dbReference type="Pfam" id="PF04991"/>
    </source>
</evidence>
<evidence type="ECO:0000313" key="3">
    <source>
        <dbReference type="Proteomes" id="UP000250003"/>
    </source>
</evidence>
<keyword evidence="3" id="KW-1185">Reference proteome</keyword>
<dbReference type="AlphaFoldDB" id="A0A2Z4UD94"/>
<dbReference type="OrthoDB" id="9786100at2"/>
<evidence type="ECO:0000313" key="2">
    <source>
        <dbReference type="EMBL" id="AWY98956.1"/>
    </source>
</evidence>
<dbReference type="InterPro" id="IPR052942">
    <property type="entry name" value="LPS_cholinephosphotransferase"/>
</dbReference>
<sequence>MGKTMLYKEYEPEVLKKLQRAEVEILKDFDELCQKHGIDYFVCGGTAIGGVRHQGFIPWDDDIDLGMTREHYEHFLEVAEQEYGEKYKIVNADTNPDFPVTLTKWYRTGTVFRNEEMINLDLHIGIAIDIFCFDNVADELPKFRRQAMRAWTWGKLMVLRQVGNPTIYVDGWKAKITLLVAKLAHWGLKVLHFSPQFLYKKAMKAAMQYKDVHTKRVAYLFDPTPYTSVIDKRDIYPTVRRKFETIELNFPCHVEKYLERRYGSNYMELPPEDKRHNHAPEELDFGREFADI</sequence>
<name>A0A2Z4UD94_9FIRM</name>